<dbReference type="InterPro" id="IPR036390">
    <property type="entry name" value="WH_DNA-bd_sf"/>
</dbReference>
<dbReference type="Pfam" id="PF17854">
    <property type="entry name" value="FtsK_alpha"/>
    <property type="match status" value="1"/>
</dbReference>
<keyword evidence="6" id="KW-1133">Transmembrane helix</keyword>
<dbReference type="SMART" id="SM00382">
    <property type="entry name" value="AAA"/>
    <property type="match status" value="1"/>
</dbReference>
<dbReference type="Gene3D" id="3.40.50.300">
    <property type="entry name" value="P-loop containing nucleotide triphosphate hydrolases"/>
    <property type="match status" value="1"/>
</dbReference>
<dbReference type="Pfam" id="PF09397">
    <property type="entry name" value="FtsK_gamma"/>
    <property type="match status" value="1"/>
</dbReference>
<dbReference type="InterPro" id="IPR002543">
    <property type="entry name" value="FtsK_dom"/>
</dbReference>
<dbReference type="InterPro" id="IPR041027">
    <property type="entry name" value="FtsK_alpha"/>
</dbReference>
<gene>
    <name evidence="8" type="ORF">ACD_78C00224G0002</name>
</gene>
<dbReference type="InterPro" id="IPR036388">
    <property type="entry name" value="WH-like_DNA-bd_sf"/>
</dbReference>
<dbReference type="CDD" id="cd01127">
    <property type="entry name" value="TrwB_TraG_TraD_VirD4"/>
    <property type="match status" value="1"/>
</dbReference>
<feature type="transmembrane region" description="Helical" evidence="6">
    <location>
        <begin position="84"/>
        <end position="103"/>
    </location>
</feature>
<dbReference type="Gene3D" id="1.10.10.10">
    <property type="entry name" value="Winged helix-like DNA-binding domain superfamily/Winged helix DNA-binding domain"/>
    <property type="match status" value="1"/>
</dbReference>
<dbReference type="PROSITE" id="PS50901">
    <property type="entry name" value="FTSK"/>
    <property type="match status" value="1"/>
</dbReference>
<dbReference type="InterPro" id="IPR003593">
    <property type="entry name" value="AAA+_ATPase"/>
</dbReference>
<feature type="transmembrane region" description="Helical" evidence="6">
    <location>
        <begin position="57"/>
        <end position="77"/>
    </location>
</feature>
<evidence type="ECO:0000256" key="1">
    <source>
        <dbReference type="ARBA" id="ARBA00006474"/>
    </source>
</evidence>
<dbReference type="EMBL" id="AMFJ01034224">
    <property type="protein sequence ID" value="EKD29893.1"/>
    <property type="molecule type" value="Genomic_DNA"/>
</dbReference>
<feature type="domain" description="FtsK" evidence="7">
    <location>
        <begin position="397"/>
        <end position="586"/>
    </location>
</feature>
<dbReference type="AlphaFoldDB" id="K1YC46"/>
<evidence type="ECO:0000256" key="2">
    <source>
        <dbReference type="ARBA" id="ARBA00022741"/>
    </source>
</evidence>
<dbReference type="SUPFAM" id="SSF52540">
    <property type="entry name" value="P-loop containing nucleoside triphosphate hydrolases"/>
    <property type="match status" value="1"/>
</dbReference>
<evidence type="ECO:0000256" key="4">
    <source>
        <dbReference type="ARBA" id="ARBA00023125"/>
    </source>
</evidence>
<accession>K1YC46</accession>
<feature type="non-terminal residue" evidence="8">
    <location>
        <position position="716"/>
    </location>
</feature>
<feature type="transmembrane region" description="Helical" evidence="6">
    <location>
        <begin position="123"/>
        <end position="141"/>
    </location>
</feature>
<dbReference type="SMART" id="SM00843">
    <property type="entry name" value="Ftsk_gamma"/>
    <property type="match status" value="1"/>
</dbReference>
<name>K1YC46_9BACT</name>
<feature type="binding site" evidence="5">
    <location>
        <begin position="414"/>
        <end position="421"/>
    </location>
    <ligand>
        <name>ATP</name>
        <dbReference type="ChEBI" id="CHEBI:30616"/>
    </ligand>
</feature>
<evidence type="ECO:0000259" key="7">
    <source>
        <dbReference type="PROSITE" id="PS50901"/>
    </source>
</evidence>
<sequence>MAKKKKKTRPTWSYELRNTIIGWVLLFLGVLVLAGDSGSTAGSFVASVGTTIFGENYRFIFAPIIAILGLLIAINKLSWNTVRFVGLLLFWVSIVSLESIFMHPFRSGLFDFGTFFQNFLGKAPALVFLIGWVLVSLYLTLRISYRKIFGAIHSNLPTMGDVKKTLVETKKVIKEEARDEKSDAFYKDKAKELEEQIELLKKSRGTSGKEQAERKVPIETKKNKGIIESLFGGLTTPEAKPKQLSVDDIPKKEPVKVDFGKWDFPSISLLNEIRHDNAIDAKEIEQKSLEIQKTLLQFKIDVAMIGEKAGPTVVQYRLKPSEGVKLNRIENLKKDLALALKAKSIRIQAPIPGVGLVGIEVPNDRRDMIGIREVLESPSFLNHRSNMAMAVGKDINGDYIVADMSKMPHLLIAGQTGSGKSVGMNGFIISLLYRNSPDMLRMIMIDPKRVELGMYNGIPHLLTPVINDPEKALNALKWSIAEMLRRYDVFQTSRARNLAEYNEKVGKKDKLPHIVIIIDELADFMMSGNKKEVENSIARIAQMARAVGMHLIVATQRPSVDVITGLIKANIPSRIAFTVASQIDSRTILDATGAEDLLGNGDLLYSPVGSSGPERIQGVYVSTEEVEAVVNHIKRTIDPSMLEDIYDASIVEWDRGNFGWSMSDGTGDFDEDPKIIEEAIRLVQSERKASTSMLQRRLKLGYARAARVIDTLESMG</sequence>
<dbReference type="GO" id="GO:0003677">
    <property type="term" value="F:DNA binding"/>
    <property type="evidence" value="ECO:0007669"/>
    <property type="project" value="UniProtKB-KW"/>
</dbReference>
<dbReference type="Pfam" id="PF01580">
    <property type="entry name" value="FtsK_SpoIIIE"/>
    <property type="match status" value="1"/>
</dbReference>
<dbReference type="PANTHER" id="PTHR22683:SF41">
    <property type="entry name" value="DNA TRANSLOCASE FTSK"/>
    <property type="match status" value="1"/>
</dbReference>
<keyword evidence="4" id="KW-0238">DNA-binding</keyword>
<organism evidence="8">
    <name type="scientific">uncultured bacterium</name>
    <name type="common">gcode 4</name>
    <dbReference type="NCBI Taxonomy" id="1234023"/>
    <lineage>
        <taxon>Bacteria</taxon>
        <taxon>environmental samples</taxon>
    </lineage>
</organism>
<keyword evidence="6" id="KW-0472">Membrane</keyword>
<proteinExistence type="inferred from homology"/>
<evidence type="ECO:0000256" key="3">
    <source>
        <dbReference type="ARBA" id="ARBA00022840"/>
    </source>
</evidence>
<comment type="similarity">
    <text evidence="1">Belongs to the FtsK/SpoIIIE/SftA family.</text>
</comment>
<dbReference type="InterPro" id="IPR027417">
    <property type="entry name" value="P-loop_NTPase"/>
</dbReference>
<reference evidence="8" key="1">
    <citation type="journal article" date="2012" name="Science">
        <title>Fermentation, hydrogen, and sulfur metabolism in multiple uncultivated bacterial phyla.</title>
        <authorList>
            <person name="Wrighton K.C."/>
            <person name="Thomas B.C."/>
            <person name="Sharon I."/>
            <person name="Miller C.S."/>
            <person name="Castelle C.J."/>
            <person name="VerBerkmoes N.C."/>
            <person name="Wilkins M.J."/>
            <person name="Hettich R.L."/>
            <person name="Lipton M.S."/>
            <person name="Williams K.H."/>
            <person name="Long P.E."/>
            <person name="Banfield J.F."/>
        </authorList>
    </citation>
    <scope>NUCLEOTIDE SEQUENCE [LARGE SCALE GENOMIC DNA]</scope>
</reference>
<dbReference type="InterPro" id="IPR050206">
    <property type="entry name" value="FtsK/SpoIIIE/SftA"/>
</dbReference>
<dbReference type="GO" id="GO:0005524">
    <property type="term" value="F:ATP binding"/>
    <property type="evidence" value="ECO:0007669"/>
    <property type="project" value="UniProtKB-UniRule"/>
</dbReference>
<keyword evidence="2 5" id="KW-0547">Nucleotide-binding</keyword>
<evidence type="ECO:0000256" key="6">
    <source>
        <dbReference type="SAM" id="Phobius"/>
    </source>
</evidence>
<dbReference type="Gene3D" id="3.30.980.40">
    <property type="match status" value="1"/>
</dbReference>
<dbReference type="PANTHER" id="PTHR22683">
    <property type="entry name" value="SPORULATION PROTEIN RELATED"/>
    <property type="match status" value="1"/>
</dbReference>
<dbReference type="InterPro" id="IPR018541">
    <property type="entry name" value="Ftsk_gamma"/>
</dbReference>
<evidence type="ECO:0000313" key="8">
    <source>
        <dbReference type="EMBL" id="EKD29893.1"/>
    </source>
</evidence>
<dbReference type="SUPFAM" id="SSF46785">
    <property type="entry name" value="Winged helix' DNA-binding domain"/>
    <property type="match status" value="1"/>
</dbReference>
<keyword evidence="3 5" id="KW-0067">ATP-binding</keyword>
<protein>
    <recommendedName>
        <fullName evidence="7">FtsK domain-containing protein</fullName>
    </recommendedName>
</protein>
<evidence type="ECO:0000256" key="5">
    <source>
        <dbReference type="PROSITE-ProRule" id="PRU00289"/>
    </source>
</evidence>
<keyword evidence="6" id="KW-0812">Transmembrane</keyword>
<comment type="caution">
    <text evidence="8">The sequence shown here is derived from an EMBL/GenBank/DDBJ whole genome shotgun (WGS) entry which is preliminary data.</text>
</comment>